<evidence type="ECO:0000256" key="2">
    <source>
        <dbReference type="ARBA" id="ARBA00022801"/>
    </source>
</evidence>
<dbReference type="InterPro" id="IPR014001">
    <property type="entry name" value="Helicase_ATP-bd"/>
</dbReference>
<evidence type="ECO:0000259" key="10">
    <source>
        <dbReference type="PROSITE" id="PS51194"/>
    </source>
</evidence>
<dbReference type="InterPro" id="IPR001650">
    <property type="entry name" value="Helicase_C-like"/>
</dbReference>
<dbReference type="PROSITE" id="PS51195">
    <property type="entry name" value="Q_MOTIF"/>
    <property type="match status" value="1"/>
</dbReference>
<feature type="region of interest" description="Disordered" evidence="8">
    <location>
        <begin position="369"/>
        <end position="428"/>
    </location>
</feature>
<evidence type="ECO:0000256" key="3">
    <source>
        <dbReference type="ARBA" id="ARBA00022806"/>
    </source>
</evidence>
<comment type="caution">
    <text evidence="12">The sequence shown here is derived from an EMBL/GenBank/DDBJ whole genome shotgun (WGS) entry which is preliminary data.</text>
</comment>
<evidence type="ECO:0000313" key="12">
    <source>
        <dbReference type="EMBL" id="GAT63364.1"/>
    </source>
</evidence>
<evidence type="ECO:0000259" key="9">
    <source>
        <dbReference type="PROSITE" id="PS51192"/>
    </source>
</evidence>
<dbReference type="Gene3D" id="3.40.50.300">
    <property type="entry name" value="P-loop containing nucleotide triphosphate hydrolases"/>
    <property type="match status" value="2"/>
</dbReference>
<dbReference type="InterPro" id="IPR050079">
    <property type="entry name" value="DEAD_box_RNA_helicase"/>
</dbReference>
<dbReference type="InterPro" id="IPR011545">
    <property type="entry name" value="DEAD/DEAH_box_helicase_dom"/>
</dbReference>
<gene>
    <name evidence="12" type="ORF">PJIAN_3690</name>
</gene>
<evidence type="ECO:0000259" key="11">
    <source>
        <dbReference type="PROSITE" id="PS51195"/>
    </source>
</evidence>
<dbReference type="GO" id="GO:0016787">
    <property type="term" value="F:hydrolase activity"/>
    <property type="evidence" value="ECO:0007669"/>
    <property type="project" value="UniProtKB-KW"/>
</dbReference>
<proteinExistence type="inferred from homology"/>
<dbReference type="OrthoDB" id="9785240at2"/>
<feature type="short sequence motif" description="Q motif" evidence="6">
    <location>
        <begin position="1"/>
        <end position="29"/>
    </location>
</feature>
<dbReference type="GO" id="GO:0003676">
    <property type="term" value="F:nucleic acid binding"/>
    <property type="evidence" value="ECO:0007669"/>
    <property type="project" value="InterPro"/>
</dbReference>
<dbReference type="RefSeq" id="WP_068704457.1">
    <property type="nucleotide sequence ID" value="NZ_BDCR01000003.1"/>
</dbReference>
<feature type="domain" description="Helicase ATP-binding" evidence="9">
    <location>
        <begin position="32"/>
        <end position="206"/>
    </location>
</feature>
<feature type="domain" description="Helicase C-terminal" evidence="10">
    <location>
        <begin position="228"/>
        <end position="377"/>
    </location>
</feature>
<protein>
    <submittedName>
        <fullName evidence="12">Superfamily II DNA and RNA helicase</fullName>
    </submittedName>
</protein>
<dbReference type="SUPFAM" id="SSF52540">
    <property type="entry name" value="P-loop containing nucleoside triphosphate hydrolases"/>
    <property type="match status" value="2"/>
</dbReference>
<reference evidence="13" key="2">
    <citation type="journal article" date="2017" name="Genome Announc.">
        <title>Draft genome sequence of Paludibacter jiangxiensis NM7(T), a propionate-producing fermentative bacterium.</title>
        <authorList>
            <person name="Qiu Y.-L."/>
            <person name="Tourlousse D.M."/>
            <person name="Matsuura N."/>
            <person name="Ohashi A."/>
            <person name="Sekiguchi Y."/>
        </authorList>
    </citation>
    <scope>NUCLEOTIDE SEQUENCE [LARGE SCALE GENOMIC DNA]</scope>
    <source>
        <strain evidence="13">NM7</strain>
    </source>
</reference>
<dbReference type="Pfam" id="PF00271">
    <property type="entry name" value="Helicase_C"/>
    <property type="match status" value="1"/>
</dbReference>
<dbReference type="Proteomes" id="UP000076586">
    <property type="component" value="Unassembled WGS sequence"/>
</dbReference>
<dbReference type="Pfam" id="PF00270">
    <property type="entry name" value="DEAD"/>
    <property type="match status" value="1"/>
</dbReference>
<feature type="compositionally biased region" description="Basic residues" evidence="8">
    <location>
        <begin position="411"/>
        <end position="428"/>
    </location>
</feature>
<dbReference type="EMBL" id="BDCR01000003">
    <property type="protein sequence ID" value="GAT63364.1"/>
    <property type="molecule type" value="Genomic_DNA"/>
</dbReference>
<feature type="compositionally biased region" description="Basic and acidic residues" evidence="8">
    <location>
        <begin position="397"/>
        <end position="410"/>
    </location>
</feature>
<dbReference type="GO" id="GO:0005829">
    <property type="term" value="C:cytosol"/>
    <property type="evidence" value="ECO:0007669"/>
    <property type="project" value="TreeGrafter"/>
</dbReference>
<organism evidence="12 13">
    <name type="scientific">Paludibacter jiangxiensis</name>
    <dbReference type="NCBI Taxonomy" id="681398"/>
    <lineage>
        <taxon>Bacteria</taxon>
        <taxon>Pseudomonadati</taxon>
        <taxon>Bacteroidota</taxon>
        <taxon>Bacteroidia</taxon>
        <taxon>Bacteroidales</taxon>
        <taxon>Paludibacteraceae</taxon>
        <taxon>Paludibacter</taxon>
    </lineage>
</organism>
<dbReference type="SMART" id="SM00490">
    <property type="entry name" value="HELICc"/>
    <property type="match status" value="1"/>
</dbReference>
<keyword evidence="4 7" id="KW-0067">ATP-binding</keyword>
<sequence>MKFTELNLNESLLDAISYMGFDEATPIQEFAIPRILENKDIIACAQTGTGKTAAFVLPILHKLIEKPAHGTNTLIIVPTRELAIQINQEIQGFSYFASIGSAAVYGGGDGGDYAQQESALKAGADIIVATPGRLISHLAMGNGNFKHLEHLVLDEADKMLDMGFLDDIERIITHLPKERETLMFSATMPPKIRSLAKKILVDPAEISLAISKPAEKVVQHVCLAHDAQKNAALKLIIDRHPDYSSILIFTSAKSKVHEIVRDLRKNGYASRGISSDLDQEQREDVLMGFRSKRTRILVATDVISRGIDIKEINMVINFDVPHDAEDYVHRIGRTARANTEGEAYTLVNEKDMQKMHRIEQLIEMELPRLQLPEEFGPTPEWRTGDPNRKRRPFNNRPKKEGEKSSGEAKSKNKRPFHKKKKPKAPPAS</sequence>
<dbReference type="AlphaFoldDB" id="A0A161L8D8"/>
<evidence type="ECO:0000256" key="7">
    <source>
        <dbReference type="RuleBase" id="RU000492"/>
    </source>
</evidence>
<feature type="domain" description="DEAD-box RNA helicase Q" evidence="11">
    <location>
        <begin position="1"/>
        <end position="29"/>
    </location>
</feature>
<dbReference type="PROSITE" id="PS00039">
    <property type="entry name" value="DEAD_ATP_HELICASE"/>
    <property type="match status" value="1"/>
</dbReference>
<dbReference type="GO" id="GO:0005524">
    <property type="term" value="F:ATP binding"/>
    <property type="evidence" value="ECO:0007669"/>
    <property type="project" value="UniProtKB-KW"/>
</dbReference>
<dbReference type="CDD" id="cd00268">
    <property type="entry name" value="DEADc"/>
    <property type="match status" value="1"/>
</dbReference>
<dbReference type="InterPro" id="IPR027417">
    <property type="entry name" value="P-loop_NTPase"/>
</dbReference>
<comment type="similarity">
    <text evidence="5 7">Belongs to the DEAD box helicase family.</text>
</comment>
<keyword evidence="13" id="KW-1185">Reference proteome</keyword>
<dbReference type="PROSITE" id="PS51194">
    <property type="entry name" value="HELICASE_CTER"/>
    <property type="match status" value="1"/>
</dbReference>
<accession>A0A161L8D8</accession>
<dbReference type="SMART" id="SM00487">
    <property type="entry name" value="DEXDc"/>
    <property type="match status" value="1"/>
</dbReference>
<evidence type="ECO:0000256" key="6">
    <source>
        <dbReference type="PROSITE-ProRule" id="PRU00552"/>
    </source>
</evidence>
<evidence type="ECO:0000256" key="1">
    <source>
        <dbReference type="ARBA" id="ARBA00022741"/>
    </source>
</evidence>
<dbReference type="GO" id="GO:0003724">
    <property type="term" value="F:RNA helicase activity"/>
    <property type="evidence" value="ECO:0007669"/>
    <property type="project" value="InterPro"/>
</dbReference>
<dbReference type="PANTHER" id="PTHR47959:SF13">
    <property type="entry name" value="ATP-DEPENDENT RNA HELICASE RHLE"/>
    <property type="match status" value="1"/>
</dbReference>
<dbReference type="PROSITE" id="PS51192">
    <property type="entry name" value="HELICASE_ATP_BIND_1"/>
    <property type="match status" value="1"/>
</dbReference>
<evidence type="ECO:0000313" key="13">
    <source>
        <dbReference type="Proteomes" id="UP000076586"/>
    </source>
</evidence>
<evidence type="ECO:0000256" key="4">
    <source>
        <dbReference type="ARBA" id="ARBA00022840"/>
    </source>
</evidence>
<dbReference type="InterPro" id="IPR014014">
    <property type="entry name" value="RNA_helicase_DEAD_Q_motif"/>
</dbReference>
<dbReference type="STRING" id="681398.PJIAN_3690"/>
<dbReference type="InterPro" id="IPR000629">
    <property type="entry name" value="RNA-helicase_DEAD-box_CS"/>
</dbReference>
<evidence type="ECO:0000256" key="5">
    <source>
        <dbReference type="ARBA" id="ARBA00038437"/>
    </source>
</evidence>
<keyword evidence="2 7" id="KW-0378">Hydrolase</keyword>
<reference evidence="13" key="1">
    <citation type="submission" date="2016-04" db="EMBL/GenBank/DDBJ databases">
        <title>Draft genome sequence of Paludibacter jiangxiensis strain NM7.</title>
        <authorList>
            <person name="Qiu Y."/>
            <person name="Matsuura N."/>
            <person name="Ohashi A."/>
            <person name="Tourlousse M.D."/>
            <person name="Sekiguchi Y."/>
        </authorList>
    </citation>
    <scope>NUCLEOTIDE SEQUENCE [LARGE SCALE GENOMIC DNA]</scope>
    <source>
        <strain evidence="13">NM7</strain>
    </source>
</reference>
<dbReference type="CDD" id="cd18787">
    <property type="entry name" value="SF2_C_DEAD"/>
    <property type="match status" value="1"/>
</dbReference>
<keyword evidence="1 7" id="KW-0547">Nucleotide-binding</keyword>
<keyword evidence="3 7" id="KW-0347">Helicase</keyword>
<dbReference type="PANTHER" id="PTHR47959">
    <property type="entry name" value="ATP-DEPENDENT RNA HELICASE RHLE-RELATED"/>
    <property type="match status" value="1"/>
</dbReference>
<evidence type="ECO:0000256" key="8">
    <source>
        <dbReference type="SAM" id="MobiDB-lite"/>
    </source>
</evidence>
<name>A0A161L8D8_9BACT</name>
<dbReference type="InterPro" id="IPR044742">
    <property type="entry name" value="DEAD/DEAH_RhlB"/>
</dbReference>